<name>A0A2B4SZ62_STYPI</name>
<organism evidence="1 2">
    <name type="scientific">Stylophora pistillata</name>
    <name type="common">Smooth cauliflower coral</name>
    <dbReference type="NCBI Taxonomy" id="50429"/>
    <lineage>
        <taxon>Eukaryota</taxon>
        <taxon>Metazoa</taxon>
        <taxon>Cnidaria</taxon>
        <taxon>Anthozoa</taxon>
        <taxon>Hexacorallia</taxon>
        <taxon>Scleractinia</taxon>
        <taxon>Astrocoeniina</taxon>
        <taxon>Pocilloporidae</taxon>
        <taxon>Stylophora</taxon>
    </lineage>
</organism>
<sequence length="113" mass="12391">MLRPVPPKNEEESVKTVLESGLSCCTDWILNCVQEISKCLSGAVGPEELAFSKEGERCGEKISRGQIISSKTPCKNINLGKKAEFVGRERESAGYLKNSSISVPFTNEAERKL</sequence>
<accession>A0A2B4SZ62</accession>
<dbReference type="AlphaFoldDB" id="A0A2B4SZ62"/>
<reference evidence="2" key="1">
    <citation type="journal article" date="2017" name="bioRxiv">
        <title>Comparative analysis of the genomes of Stylophora pistillata and Acropora digitifera provides evidence for extensive differences between species of corals.</title>
        <authorList>
            <person name="Voolstra C.R."/>
            <person name="Li Y."/>
            <person name="Liew Y.J."/>
            <person name="Baumgarten S."/>
            <person name="Zoccola D."/>
            <person name="Flot J.-F."/>
            <person name="Tambutte S."/>
            <person name="Allemand D."/>
            <person name="Aranda M."/>
        </authorList>
    </citation>
    <scope>NUCLEOTIDE SEQUENCE [LARGE SCALE GENOMIC DNA]</scope>
</reference>
<evidence type="ECO:0000313" key="2">
    <source>
        <dbReference type="Proteomes" id="UP000225706"/>
    </source>
</evidence>
<gene>
    <name evidence="1" type="ORF">AWC38_SpisGene1228</name>
</gene>
<keyword evidence="2" id="KW-1185">Reference proteome</keyword>
<comment type="caution">
    <text evidence="1">The sequence shown here is derived from an EMBL/GenBank/DDBJ whole genome shotgun (WGS) entry which is preliminary data.</text>
</comment>
<dbReference type="Proteomes" id="UP000225706">
    <property type="component" value="Unassembled WGS sequence"/>
</dbReference>
<proteinExistence type="predicted"/>
<dbReference type="EMBL" id="LSMT01000008">
    <property type="protein sequence ID" value="PFX33862.1"/>
    <property type="molecule type" value="Genomic_DNA"/>
</dbReference>
<protein>
    <submittedName>
        <fullName evidence="1">Uncharacterized protein</fullName>
    </submittedName>
</protein>
<dbReference type="OrthoDB" id="10452668at2759"/>
<evidence type="ECO:0000313" key="1">
    <source>
        <dbReference type="EMBL" id="PFX33862.1"/>
    </source>
</evidence>